<reference evidence="1 2" key="1">
    <citation type="journal article" date="2016" name="Gut Pathog.">
        <title>Whole genome sequencing of "Faecalibaculum rodentium" ALO17, isolated from C57BL/6J laboratory mouse feces.</title>
        <authorList>
            <person name="Lim S."/>
            <person name="Chang D.H."/>
            <person name="Ahn S."/>
            <person name="Kim B.C."/>
        </authorList>
    </citation>
    <scope>NUCLEOTIDE SEQUENCE [LARGE SCALE GENOMIC DNA]</scope>
    <source>
        <strain evidence="1 2">Alo17</strain>
    </source>
</reference>
<dbReference type="AlphaFoldDB" id="A0A140DRS8"/>
<name>A0A140DRS8_9FIRM</name>
<dbReference type="EMBL" id="CP011391">
    <property type="protein sequence ID" value="AMK53355.1"/>
    <property type="molecule type" value="Genomic_DNA"/>
</dbReference>
<evidence type="ECO:0000313" key="2">
    <source>
        <dbReference type="Proteomes" id="UP000069771"/>
    </source>
</evidence>
<proteinExistence type="predicted"/>
<organism evidence="1 2">
    <name type="scientific">Faecalibaculum rodentium</name>
    <dbReference type="NCBI Taxonomy" id="1702221"/>
    <lineage>
        <taxon>Bacteria</taxon>
        <taxon>Bacillati</taxon>
        <taxon>Bacillota</taxon>
        <taxon>Erysipelotrichia</taxon>
        <taxon>Erysipelotrichales</taxon>
        <taxon>Erysipelotrichaceae</taxon>
        <taxon>Faecalibaculum</taxon>
    </lineage>
</organism>
<accession>A0A140DRS8</accession>
<protein>
    <submittedName>
        <fullName evidence="1">Uncharacterized protein</fullName>
    </submittedName>
</protein>
<dbReference type="Proteomes" id="UP000069771">
    <property type="component" value="Chromosome"/>
</dbReference>
<sequence>MAGISGEAGYPGTQESAYFSMPDISYTPGVASRAFLCLQRPIILTAEREFPKPLPGGRFIMKRVYIYFAAGLMALALSACSTPVPAPSDNGNAATTDKTTETAKPATAADYGQILADAFRDKDYQITDRDTDADDYGFDAANDLGRLEISVETGEAQADYNEATASFTGENFFEEQTWNNDQGYQMTSYLNEMNSIYNIAAMDTNNNVFYEIEDIAEADKDQVVSVMNSIGF</sequence>
<keyword evidence="2" id="KW-1185">Reference proteome</keyword>
<evidence type="ECO:0000313" key="1">
    <source>
        <dbReference type="EMBL" id="AMK53355.1"/>
    </source>
</evidence>
<dbReference type="KEGG" id="fro:AALO17_02210"/>
<gene>
    <name evidence="1" type="ORF">AALO17_02210</name>
</gene>